<sequence length="191" mass="21326">MWSVLASCVTVVMFMASLAVEPSCPVCSTYEYEVRLLERVLSNEMALTNTLNKITKTHAKVEDSLKAIQAENVKLNTAMYSLEVKKQDINNKVDGFIDAGIRNLTETHAKVDDSLKAMQAENLKLNNTIHNLEVKKQDLNNKVDGFIDVGIRNLTGNVKQMSTMVLSFVAQTSKELDTMKVTQFCFKSVLS</sequence>
<dbReference type="AlphaFoldDB" id="A0A9D4GIL1"/>
<name>A0A9D4GIL1_DREPO</name>
<feature type="coiled-coil region" evidence="1">
    <location>
        <begin position="101"/>
        <end position="142"/>
    </location>
</feature>
<keyword evidence="4" id="KW-1185">Reference proteome</keyword>
<evidence type="ECO:0000313" key="3">
    <source>
        <dbReference type="EMBL" id="KAH3815730.1"/>
    </source>
</evidence>
<evidence type="ECO:0000256" key="2">
    <source>
        <dbReference type="SAM" id="SignalP"/>
    </source>
</evidence>
<keyword evidence="1" id="KW-0175">Coiled coil</keyword>
<proteinExistence type="predicted"/>
<evidence type="ECO:0000313" key="4">
    <source>
        <dbReference type="Proteomes" id="UP000828390"/>
    </source>
</evidence>
<dbReference type="EMBL" id="JAIWYP010000006">
    <property type="protein sequence ID" value="KAH3815730.1"/>
    <property type="molecule type" value="Genomic_DNA"/>
</dbReference>
<reference evidence="3" key="2">
    <citation type="submission" date="2020-11" db="EMBL/GenBank/DDBJ databases">
        <authorList>
            <person name="McCartney M.A."/>
            <person name="Auch B."/>
            <person name="Kono T."/>
            <person name="Mallez S."/>
            <person name="Becker A."/>
            <person name="Gohl D.M."/>
            <person name="Silverstein K.A.T."/>
            <person name="Koren S."/>
            <person name="Bechman K.B."/>
            <person name="Herman A."/>
            <person name="Abrahante J.E."/>
            <person name="Garbe J."/>
        </authorList>
    </citation>
    <scope>NUCLEOTIDE SEQUENCE</scope>
    <source>
        <strain evidence="3">Duluth1</strain>
        <tissue evidence="3">Whole animal</tissue>
    </source>
</reference>
<accession>A0A9D4GIL1</accession>
<evidence type="ECO:0000256" key="1">
    <source>
        <dbReference type="SAM" id="Coils"/>
    </source>
</evidence>
<feature type="signal peptide" evidence="2">
    <location>
        <begin position="1"/>
        <end position="19"/>
    </location>
</feature>
<dbReference type="Gene3D" id="6.10.280.220">
    <property type="match status" value="1"/>
</dbReference>
<protein>
    <submittedName>
        <fullName evidence="3">Uncharacterized protein</fullName>
    </submittedName>
</protein>
<dbReference type="Proteomes" id="UP000828390">
    <property type="component" value="Unassembled WGS sequence"/>
</dbReference>
<keyword evidence="2" id="KW-0732">Signal</keyword>
<organism evidence="3 4">
    <name type="scientific">Dreissena polymorpha</name>
    <name type="common">Zebra mussel</name>
    <name type="synonym">Mytilus polymorpha</name>
    <dbReference type="NCBI Taxonomy" id="45954"/>
    <lineage>
        <taxon>Eukaryota</taxon>
        <taxon>Metazoa</taxon>
        <taxon>Spiralia</taxon>
        <taxon>Lophotrochozoa</taxon>
        <taxon>Mollusca</taxon>
        <taxon>Bivalvia</taxon>
        <taxon>Autobranchia</taxon>
        <taxon>Heteroconchia</taxon>
        <taxon>Euheterodonta</taxon>
        <taxon>Imparidentia</taxon>
        <taxon>Neoheterodontei</taxon>
        <taxon>Myida</taxon>
        <taxon>Dreissenoidea</taxon>
        <taxon>Dreissenidae</taxon>
        <taxon>Dreissena</taxon>
    </lineage>
</organism>
<feature type="chain" id="PRO_5038953103" evidence="2">
    <location>
        <begin position="20"/>
        <end position="191"/>
    </location>
</feature>
<comment type="caution">
    <text evidence="3">The sequence shown here is derived from an EMBL/GenBank/DDBJ whole genome shotgun (WGS) entry which is preliminary data.</text>
</comment>
<gene>
    <name evidence="3" type="ORF">DPMN_144261</name>
</gene>
<reference evidence="3" key="1">
    <citation type="journal article" date="2019" name="bioRxiv">
        <title>The Genome of the Zebra Mussel, Dreissena polymorpha: A Resource for Invasive Species Research.</title>
        <authorList>
            <person name="McCartney M.A."/>
            <person name="Auch B."/>
            <person name="Kono T."/>
            <person name="Mallez S."/>
            <person name="Zhang Y."/>
            <person name="Obille A."/>
            <person name="Becker A."/>
            <person name="Abrahante J.E."/>
            <person name="Garbe J."/>
            <person name="Badalamenti J.P."/>
            <person name="Herman A."/>
            <person name="Mangelson H."/>
            <person name="Liachko I."/>
            <person name="Sullivan S."/>
            <person name="Sone E.D."/>
            <person name="Koren S."/>
            <person name="Silverstein K.A.T."/>
            <person name="Beckman K.B."/>
            <person name="Gohl D.M."/>
        </authorList>
    </citation>
    <scope>NUCLEOTIDE SEQUENCE</scope>
    <source>
        <strain evidence="3">Duluth1</strain>
        <tissue evidence="3">Whole animal</tissue>
    </source>
</reference>